<dbReference type="InterPro" id="IPR004107">
    <property type="entry name" value="Integrase_SAM-like_N"/>
</dbReference>
<evidence type="ECO:0000256" key="2">
    <source>
        <dbReference type="ARBA" id="ARBA00004496"/>
    </source>
</evidence>
<protein>
    <submittedName>
        <fullName evidence="14">Tyrosine-type recombinase/integrase</fullName>
    </submittedName>
</protein>
<dbReference type="Gene3D" id="1.10.443.10">
    <property type="entry name" value="Intergrase catalytic core"/>
    <property type="match status" value="1"/>
</dbReference>
<evidence type="ECO:0000256" key="5">
    <source>
        <dbReference type="ARBA" id="ARBA00022618"/>
    </source>
</evidence>
<dbReference type="InterPro" id="IPR044068">
    <property type="entry name" value="CB"/>
</dbReference>
<comment type="caution">
    <text evidence="14">The sequence shown here is derived from an EMBL/GenBank/DDBJ whole genome shotgun (WGS) entry which is preliminary data.</text>
</comment>
<dbReference type="Pfam" id="PF00589">
    <property type="entry name" value="Phage_integrase"/>
    <property type="match status" value="1"/>
</dbReference>
<dbReference type="EMBL" id="WNKU01000012">
    <property type="protein sequence ID" value="MTV49614.1"/>
    <property type="molecule type" value="Genomic_DNA"/>
</dbReference>
<comment type="similarity">
    <text evidence="3">Belongs to the 'phage' integrase family.</text>
</comment>
<evidence type="ECO:0000256" key="9">
    <source>
        <dbReference type="ARBA" id="ARBA00023172"/>
    </source>
</evidence>
<reference evidence="14 15" key="1">
    <citation type="submission" date="2019-11" db="EMBL/GenBank/DDBJ databases">
        <title>Whole-genome sequence of a the green, strictly anaerobic photosynthetic bacterium Heliobacillus mobilis DSM 6151.</title>
        <authorList>
            <person name="Kyndt J.A."/>
            <person name="Meyer T.E."/>
        </authorList>
    </citation>
    <scope>NUCLEOTIDE SEQUENCE [LARGE SCALE GENOMIC DNA]</scope>
    <source>
        <strain evidence="14 15">DSM 6151</strain>
    </source>
</reference>
<dbReference type="Pfam" id="PF02899">
    <property type="entry name" value="Phage_int_SAM_1"/>
    <property type="match status" value="1"/>
</dbReference>
<dbReference type="InterPro" id="IPR010998">
    <property type="entry name" value="Integrase_recombinase_N"/>
</dbReference>
<dbReference type="GO" id="GO:0003677">
    <property type="term" value="F:DNA binding"/>
    <property type="evidence" value="ECO:0007669"/>
    <property type="project" value="UniProtKB-UniRule"/>
</dbReference>
<keyword evidence="10" id="KW-0131">Cell cycle</keyword>
<comment type="function">
    <text evidence="1">Site-specific tyrosine recombinase, which acts by catalyzing the cutting and rejoining of the recombining DNA molecules.</text>
</comment>
<organism evidence="14 15">
    <name type="scientific">Heliobacterium mobile</name>
    <name type="common">Heliobacillus mobilis</name>
    <dbReference type="NCBI Taxonomy" id="28064"/>
    <lineage>
        <taxon>Bacteria</taxon>
        <taxon>Bacillati</taxon>
        <taxon>Bacillota</taxon>
        <taxon>Clostridia</taxon>
        <taxon>Eubacteriales</taxon>
        <taxon>Heliobacteriaceae</taxon>
        <taxon>Heliobacterium</taxon>
    </lineage>
</organism>
<evidence type="ECO:0000256" key="6">
    <source>
        <dbReference type="ARBA" id="ARBA00022829"/>
    </source>
</evidence>
<evidence type="ECO:0000256" key="4">
    <source>
        <dbReference type="ARBA" id="ARBA00022490"/>
    </source>
</evidence>
<keyword evidence="15" id="KW-1185">Reference proteome</keyword>
<dbReference type="Gene3D" id="1.10.150.130">
    <property type="match status" value="1"/>
</dbReference>
<comment type="subcellular location">
    <subcellularLocation>
        <location evidence="2">Cytoplasm</location>
    </subcellularLocation>
</comment>
<dbReference type="GO" id="GO:0051301">
    <property type="term" value="P:cell division"/>
    <property type="evidence" value="ECO:0007669"/>
    <property type="project" value="UniProtKB-KW"/>
</dbReference>
<evidence type="ECO:0000256" key="7">
    <source>
        <dbReference type="ARBA" id="ARBA00022908"/>
    </source>
</evidence>
<proteinExistence type="inferred from homology"/>
<dbReference type="PANTHER" id="PTHR30349">
    <property type="entry name" value="PHAGE INTEGRASE-RELATED"/>
    <property type="match status" value="1"/>
</dbReference>
<keyword evidence="7" id="KW-0229">DNA integration</keyword>
<keyword evidence="8 11" id="KW-0238">DNA-binding</keyword>
<dbReference type="AlphaFoldDB" id="A0A6I3SL28"/>
<dbReference type="OrthoDB" id="283809at2"/>
<feature type="domain" description="Core-binding (CB)" evidence="13">
    <location>
        <begin position="29"/>
        <end position="109"/>
    </location>
</feature>
<dbReference type="GO" id="GO:0005737">
    <property type="term" value="C:cytoplasm"/>
    <property type="evidence" value="ECO:0007669"/>
    <property type="project" value="UniProtKB-SubCell"/>
</dbReference>
<evidence type="ECO:0000259" key="12">
    <source>
        <dbReference type="PROSITE" id="PS51898"/>
    </source>
</evidence>
<dbReference type="InterPro" id="IPR050090">
    <property type="entry name" value="Tyrosine_recombinase_XerCD"/>
</dbReference>
<dbReference type="Proteomes" id="UP000430670">
    <property type="component" value="Unassembled WGS sequence"/>
</dbReference>
<dbReference type="GO" id="GO:0007059">
    <property type="term" value="P:chromosome segregation"/>
    <property type="evidence" value="ECO:0007669"/>
    <property type="project" value="UniProtKB-KW"/>
</dbReference>
<dbReference type="PANTHER" id="PTHR30349:SF77">
    <property type="entry name" value="TYROSINE RECOMBINASE XERC"/>
    <property type="match status" value="1"/>
</dbReference>
<sequence>MVISIPPAFTLTCPKKSWRPCMTGIWGDAMTTTILEQYFSDHAVRFSPLTHVSYRNSLYQFFAFTPKSVDAVTAQDIREWMLELTRQGYTPKTLQKKLVTLRSFYRYCVTEGWTKRNPTQSIPLPKCTEKECYYLDREALDRLRQISEGRLRDRAIIETFYTTGVRLNELAHIQIHDIDFPKRQIRIWGKGKKERIVFFTRPCAELLKTYLSTRTDTLPYLFVSTRGSRIKSRSIGYLFQKYARLLGFPVSPHTLRHTFAAHLAERGTPLACIQDLLGHDDMENTRFYARLFAQARKEKYDQFS</sequence>
<evidence type="ECO:0000256" key="8">
    <source>
        <dbReference type="ARBA" id="ARBA00023125"/>
    </source>
</evidence>
<evidence type="ECO:0000259" key="13">
    <source>
        <dbReference type="PROSITE" id="PS51900"/>
    </source>
</evidence>
<gene>
    <name evidence="14" type="ORF">GJ688_11560</name>
</gene>
<dbReference type="InterPro" id="IPR011010">
    <property type="entry name" value="DNA_brk_join_enz"/>
</dbReference>
<evidence type="ECO:0000256" key="11">
    <source>
        <dbReference type="PROSITE-ProRule" id="PRU01248"/>
    </source>
</evidence>
<name>A0A6I3SL28_HELMO</name>
<dbReference type="InterPro" id="IPR013762">
    <property type="entry name" value="Integrase-like_cat_sf"/>
</dbReference>
<feature type="domain" description="Tyr recombinase" evidence="12">
    <location>
        <begin position="130"/>
        <end position="301"/>
    </location>
</feature>
<dbReference type="PROSITE" id="PS51898">
    <property type="entry name" value="TYR_RECOMBINASE"/>
    <property type="match status" value="1"/>
</dbReference>
<keyword evidence="9" id="KW-0233">DNA recombination</keyword>
<dbReference type="GO" id="GO:0006310">
    <property type="term" value="P:DNA recombination"/>
    <property type="evidence" value="ECO:0007669"/>
    <property type="project" value="UniProtKB-KW"/>
</dbReference>
<evidence type="ECO:0000256" key="10">
    <source>
        <dbReference type="ARBA" id="ARBA00023306"/>
    </source>
</evidence>
<evidence type="ECO:0000256" key="1">
    <source>
        <dbReference type="ARBA" id="ARBA00003283"/>
    </source>
</evidence>
<keyword evidence="5" id="KW-0132">Cell division</keyword>
<evidence type="ECO:0000313" key="14">
    <source>
        <dbReference type="EMBL" id="MTV49614.1"/>
    </source>
</evidence>
<evidence type="ECO:0000313" key="15">
    <source>
        <dbReference type="Proteomes" id="UP000430670"/>
    </source>
</evidence>
<dbReference type="GO" id="GO:0015074">
    <property type="term" value="P:DNA integration"/>
    <property type="evidence" value="ECO:0007669"/>
    <property type="project" value="UniProtKB-KW"/>
</dbReference>
<keyword evidence="4" id="KW-0963">Cytoplasm</keyword>
<dbReference type="PROSITE" id="PS51900">
    <property type="entry name" value="CB"/>
    <property type="match status" value="1"/>
</dbReference>
<dbReference type="InterPro" id="IPR002104">
    <property type="entry name" value="Integrase_catalytic"/>
</dbReference>
<dbReference type="NCBIfam" id="NF040815">
    <property type="entry name" value="recomb_XerA_Arch"/>
    <property type="match status" value="1"/>
</dbReference>
<dbReference type="SUPFAM" id="SSF56349">
    <property type="entry name" value="DNA breaking-rejoining enzymes"/>
    <property type="match status" value="1"/>
</dbReference>
<accession>A0A6I3SL28</accession>
<evidence type="ECO:0000256" key="3">
    <source>
        <dbReference type="ARBA" id="ARBA00008857"/>
    </source>
</evidence>
<keyword evidence="6" id="KW-0159">Chromosome partition</keyword>